<dbReference type="InterPro" id="IPR000305">
    <property type="entry name" value="GIY-YIG_endonuc"/>
</dbReference>
<feature type="domain" description="GIY-YIG" evidence="1">
    <location>
        <begin position="1"/>
        <end position="78"/>
    </location>
</feature>
<dbReference type="InterPro" id="IPR035901">
    <property type="entry name" value="GIY-YIG_endonuc_sf"/>
</dbReference>
<comment type="caution">
    <text evidence="2">The sequence shown here is derived from an EMBL/GenBank/DDBJ whole genome shotgun (WGS) entry which is preliminary data.</text>
</comment>
<dbReference type="SUPFAM" id="SSF82771">
    <property type="entry name" value="GIY-YIG endonuclease"/>
    <property type="match status" value="1"/>
</dbReference>
<dbReference type="EMBL" id="LBVL01000003">
    <property type="protein sequence ID" value="KKQ85840.1"/>
    <property type="molecule type" value="Genomic_DNA"/>
</dbReference>
<evidence type="ECO:0000259" key="1">
    <source>
        <dbReference type="PROSITE" id="PS50164"/>
    </source>
</evidence>
<sequence>MLYFVYFAKSLKNNKVYVGLTRKEPEIRVKEHNNGSNKWSRINKPLKLIYFEKYNCEKDARDRESYYKTGIGKALKKLIAENIDKIMGR</sequence>
<proteinExistence type="predicted"/>
<dbReference type="Pfam" id="PF01541">
    <property type="entry name" value="GIY-YIG"/>
    <property type="match status" value="1"/>
</dbReference>
<accession>A0A0G0LD55</accession>
<dbReference type="PROSITE" id="PS50164">
    <property type="entry name" value="GIY_YIG"/>
    <property type="match status" value="1"/>
</dbReference>
<reference evidence="2 3" key="1">
    <citation type="journal article" date="2015" name="Nature">
        <title>rRNA introns, odd ribosomes, and small enigmatic genomes across a large radiation of phyla.</title>
        <authorList>
            <person name="Brown C.T."/>
            <person name="Hug L.A."/>
            <person name="Thomas B.C."/>
            <person name="Sharon I."/>
            <person name="Castelle C.J."/>
            <person name="Singh A."/>
            <person name="Wilkins M.J."/>
            <person name="Williams K.H."/>
            <person name="Banfield J.F."/>
        </authorList>
    </citation>
    <scope>NUCLEOTIDE SEQUENCE [LARGE SCALE GENOMIC DNA]</scope>
</reference>
<dbReference type="AlphaFoldDB" id="A0A0G0LD55"/>
<dbReference type="STRING" id="1618570.UT08_C0003G0003"/>
<dbReference type="Gene3D" id="3.40.1440.10">
    <property type="entry name" value="GIY-YIG endonuclease"/>
    <property type="match status" value="1"/>
</dbReference>
<evidence type="ECO:0000313" key="2">
    <source>
        <dbReference type="EMBL" id="KKQ85840.1"/>
    </source>
</evidence>
<dbReference type="Proteomes" id="UP000034081">
    <property type="component" value="Unassembled WGS sequence"/>
</dbReference>
<name>A0A0G0LD55_9BACT</name>
<gene>
    <name evidence="2" type="ORF">UT08_C0003G0003</name>
</gene>
<protein>
    <recommendedName>
        <fullName evidence="1">GIY-YIG domain-containing protein</fullName>
    </recommendedName>
</protein>
<evidence type="ECO:0000313" key="3">
    <source>
        <dbReference type="Proteomes" id="UP000034081"/>
    </source>
</evidence>
<organism evidence="2 3">
    <name type="scientific">Candidatus Woesebacteria bacterium GW2011_GWB1_38_8</name>
    <dbReference type="NCBI Taxonomy" id="1618570"/>
    <lineage>
        <taxon>Bacteria</taxon>
        <taxon>Candidatus Woeseibacteriota</taxon>
    </lineage>
</organism>